<accession>A0A1F7GFB7</accession>
<dbReference type="Proteomes" id="UP000177026">
    <property type="component" value="Unassembled WGS sequence"/>
</dbReference>
<proteinExistence type="predicted"/>
<organism evidence="3 4">
    <name type="scientific">Candidatus Roizmanbacteria bacterium RIFCSPHIGHO2_01_FULL_39_8</name>
    <dbReference type="NCBI Taxonomy" id="1802033"/>
    <lineage>
        <taxon>Bacteria</taxon>
        <taxon>Candidatus Roizmaniibacteriota</taxon>
    </lineage>
</organism>
<dbReference type="Pfam" id="PF04203">
    <property type="entry name" value="Sortase"/>
    <property type="match status" value="1"/>
</dbReference>
<name>A0A1F7GFB7_9BACT</name>
<protein>
    <recommendedName>
        <fullName evidence="5">Sortase</fullName>
    </recommendedName>
</protein>
<sequence>MTHRYKNATKLGYKRLLSHRIEKIKPADYWRVLLLRTMGNFLIVGSLFLIAKTFYLPVREEIRYFVDKTIQKKYIVSEVSTSNFKLQREETQPKGLLAKALNLDTVEILTPQDPNYSIVIPKIGANSRVIANVDASDEKTYLDVLNRGVAHAWGTAFPGEGGHIFLFAHSTDYFWNVGTYNAIFYLLGKLMKGDEVDLFYQGQRYTYKVINTTIVDPSQVEYLTRKTNKEFLTLQTCWPPGTTLKRLLVFATRVIE</sequence>
<gene>
    <name evidence="3" type="ORF">A2866_05050</name>
</gene>
<evidence type="ECO:0000256" key="1">
    <source>
        <dbReference type="ARBA" id="ARBA00022801"/>
    </source>
</evidence>
<dbReference type="GO" id="GO:0016787">
    <property type="term" value="F:hydrolase activity"/>
    <property type="evidence" value="ECO:0007669"/>
    <property type="project" value="UniProtKB-KW"/>
</dbReference>
<dbReference type="SUPFAM" id="SSF63817">
    <property type="entry name" value="Sortase"/>
    <property type="match status" value="1"/>
</dbReference>
<dbReference type="AlphaFoldDB" id="A0A1F7GFB7"/>
<dbReference type="InterPro" id="IPR023365">
    <property type="entry name" value="Sortase_dom-sf"/>
</dbReference>
<dbReference type="EMBL" id="MFZI01000082">
    <property type="protein sequence ID" value="OGK17629.1"/>
    <property type="molecule type" value="Genomic_DNA"/>
</dbReference>
<keyword evidence="1" id="KW-0378">Hydrolase</keyword>
<evidence type="ECO:0000313" key="3">
    <source>
        <dbReference type="EMBL" id="OGK17629.1"/>
    </source>
</evidence>
<feature type="transmembrane region" description="Helical" evidence="2">
    <location>
        <begin position="33"/>
        <end position="55"/>
    </location>
</feature>
<evidence type="ECO:0008006" key="5">
    <source>
        <dbReference type="Google" id="ProtNLM"/>
    </source>
</evidence>
<evidence type="ECO:0000313" key="4">
    <source>
        <dbReference type="Proteomes" id="UP000177026"/>
    </source>
</evidence>
<dbReference type="InterPro" id="IPR042003">
    <property type="entry name" value="Sortase_E"/>
</dbReference>
<dbReference type="NCBIfam" id="TIGR01076">
    <property type="entry name" value="sortase_fam"/>
    <property type="match status" value="1"/>
</dbReference>
<comment type="caution">
    <text evidence="3">The sequence shown here is derived from an EMBL/GenBank/DDBJ whole genome shotgun (WGS) entry which is preliminary data.</text>
</comment>
<keyword evidence="2" id="KW-0812">Transmembrane</keyword>
<keyword evidence="2" id="KW-1133">Transmembrane helix</keyword>
<evidence type="ECO:0000256" key="2">
    <source>
        <dbReference type="SAM" id="Phobius"/>
    </source>
</evidence>
<dbReference type="InterPro" id="IPR005754">
    <property type="entry name" value="Sortase"/>
</dbReference>
<dbReference type="CDD" id="cd05830">
    <property type="entry name" value="Sortase_E"/>
    <property type="match status" value="1"/>
</dbReference>
<dbReference type="Gene3D" id="2.40.260.10">
    <property type="entry name" value="Sortase"/>
    <property type="match status" value="1"/>
</dbReference>
<reference evidence="3 4" key="1">
    <citation type="journal article" date="2016" name="Nat. Commun.">
        <title>Thousands of microbial genomes shed light on interconnected biogeochemical processes in an aquifer system.</title>
        <authorList>
            <person name="Anantharaman K."/>
            <person name="Brown C.T."/>
            <person name="Hug L.A."/>
            <person name="Sharon I."/>
            <person name="Castelle C.J."/>
            <person name="Probst A.J."/>
            <person name="Thomas B.C."/>
            <person name="Singh A."/>
            <person name="Wilkins M.J."/>
            <person name="Karaoz U."/>
            <person name="Brodie E.L."/>
            <person name="Williams K.H."/>
            <person name="Hubbard S.S."/>
            <person name="Banfield J.F."/>
        </authorList>
    </citation>
    <scope>NUCLEOTIDE SEQUENCE [LARGE SCALE GENOMIC DNA]</scope>
</reference>
<keyword evidence="2" id="KW-0472">Membrane</keyword>